<reference evidence="2" key="2">
    <citation type="submission" date="2020-09" db="EMBL/GenBank/DDBJ databases">
        <authorList>
            <person name="Sun Q."/>
            <person name="Ohkuma M."/>
        </authorList>
    </citation>
    <scope>NUCLEOTIDE SEQUENCE</scope>
    <source>
        <strain evidence="2">JCM 12862</strain>
    </source>
</reference>
<dbReference type="InterPro" id="IPR046617">
    <property type="entry name" value="DUF6730"/>
</dbReference>
<keyword evidence="1" id="KW-0472">Membrane</keyword>
<evidence type="ECO:0000313" key="3">
    <source>
        <dbReference type="Proteomes" id="UP000612329"/>
    </source>
</evidence>
<evidence type="ECO:0000256" key="1">
    <source>
        <dbReference type="SAM" id="Phobius"/>
    </source>
</evidence>
<accession>A0A8J3BK33</accession>
<dbReference type="RefSeq" id="WP_188650385.1">
    <property type="nucleotide sequence ID" value="NZ_BMNR01000002.1"/>
</dbReference>
<sequence length="107" mass="12433">MTKLEELTALLVNEINDFKNGVEKLDNINDRLKDTKIKMDVSVYKSIIEEHQKQMASHIKAIEGFESRFNNKINKAKIYPNWAIVFFVISLVVTILIATFLIFNFLL</sequence>
<proteinExistence type="predicted"/>
<dbReference type="EMBL" id="BMNR01000002">
    <property type="protein sequence ID" value="GGK16454.1"/>
    <property type="molecule type" value="Genomic_DNA"/>
</dbReference>
<keyword evidence="1" id="KW-1133">Transmembrane helix</keyword>
<protein>
    <submittedName>
        <fullName evidence="2">Uncharacterized protein</fullName>
    </submittedName>
</protein>
<organism evidence="2 3">
    <name type="scientific">Yeosuana aromativorans</name>
    <dbReference type="NCBI Taxonomy" id="288019"/>
    <lineage>
        <taxon>Bacteria</taxon>
        <taxon>Pseudomonadati</taxon>
        <taxon>Bacteroidota</taxon>
        <taxon>Flavobacteriia</taxon>
        <taxon>Flavobacteriales</taxon>
        <taxon>Flavobacteriaceae</taxon>
        <taxon>Yeosuana</taxon>
    </lineage>
</organism>
<reference evidence="2" key="1">
    <citation type="journal article" date="2014" name="Int. J. Syst. Evol. Microbiol.">
        <title>Complete genome sequence of Corynebacterium casei LMG S-19264T (=DSM 44701T), isolated from a smear-ripened cheese.</title>
        <authorList>
            <consortium name="US DOE Joint Genome Institute (JGI-PGF)"/>
            <person name="Walter F."/>
            <person name="Albersmeier A."/>
            <person name="Kalinowski J."/>
            <person name="Ruckert C."/>
        </authorList>
    </citation>
    <scope>NUCLEOTIDE SEQUENCE</scope>
    <source>
        <strain evidence="2">JCM 12862</strain>
    </source>
</reference>
<evidence type="ECO:0000313" key="2">
    <source>
        <dbReference type="EMBL" id="GGK16454.1"/>
    </source>
</evidence>
<dbReference type="AlphaFoldDB" id="A0A8J3BK33"/>
<comment type="caution">
    <text evidence="2">The sequence shown here is derived from an EMBL/GenBank/DDBJ whole genome shotgun (WGS) entry which is preliminary data.</text>
</comment>
<name>A0A8J3BK33_9FLAO</name>
<keyword evidence="1" id="KW-0812">Transmembrane</keyword>
<gene>
    <name evidence="2" type="ORF">GCM10007962_08510</name>
</gene>
<keyword evidence="3" id="KW-1185">Reference proteome</keyword>
<dbReference type="Proteomes" id="UP000612329">
    <property type="component" value="Unassembled WGS sequence"/>
</dbReference>
<feature type="transmembrane region" description="Helical" evidence="1">
    <location>
        <begin position="82"/>
        <end position="106"/>
    </location>
</feature>
<dbReference type="Pfam" id="PF20503">
    <property type="entry name" value="DUF6730"/>
    <property type="match status" value="1"/>
</dbReference>